<proteinExistence type="predicted"/>
<gene>
    <name evidence="1" type="ORF">B5V02_37590</name>
</gene>
<evidence type="ECO:0000313" key="1">
    <source>
        <dbReference type="EMBL" id="PZV33546.1"/>
    </source>
</evidence>
<dbReference type="InterPro" id="IPR045384">
    <property type="entry name" value="DUF6527"/>
</dbReference>
<dbReference type="OrthoDB" id="3788717at2"/>
<keyword evidence="2" id="KW-1185">Reference proteome</keyword>
<organism evidence="1 2">
    <name type="scientific">Mesorhizobium kowhaii</name>
    <dbReference type="NCBI Taxonomy" id="1300272"/>
    <lineage>
        <taxon>Bacteria</taxon>
        <taxon>Pseudomonadati</taxon>
        <taxon>Pseudomonadota</taxon>
        <taxon>Alphaproteobacteria</taxon>
        <taxon>Hyphomicrobiales</taxon>
        <taxon>Phyllobacteriaceae</taxon>
        <taxon>Mesorhizobium</taxon>
    </lineage>
</organism>
<dbReference type="AlphaFoldDB" id="A0A2W7DQC9"/>
<dbReference type="Proteomes" id="UP000248616">
    <property type="component" value="Unassembled WGS sequence"/>
</dbReference>
<protein>
    <submittedName>
        <fullName evidence="1">Uncharacterized protein</fullName>
    </submittedName>
</protein>
<reference evidence="2" key="1">
    <citation type="submission" date="2017-03" db="EMBL/GenBank/DDBJ databases">
        <authorList>
            <person name="Safronova V.I."/>
            <person name="Sazanova A.L."/>
            <person name="Chirak E.R."/>
        </authorList>
    </citation>
    <scope>NUCLEOTIDE SEQUENCE [LARGE SCALE GENOMIC DNA]</scope>
    <source>
        <strain evidence="2">Ach-343</strain>
    </source>
</reference>
<evidence type="ECO:0000313" key="2">
    <source>
        <dbReference type="Proteomes" id="UP000248616"/>
    </source>
</evidence>
<name>A0A2W7DQC9_9HYPH</name>
<comment type="caution">
    <text evidence="1">The sequence shown here is derived from an EMBL/GenBank/DDBJ whole genome shotgun (WGS) entry which is preliminary data.</text>
</comment>
<accession>A0A2W7DQC9</accession>
<dbReference type="RefSeq" id="WP_111549033.1">
    <property type="nucleotide sequence ID" value="NZ_MZXV01000082.1"/>
</dbReference>
<dbReference type="EMBL" id="MZXV01000082">
    <property type="protein sequence ID" value="PZV33546.1"/>
    <property type="molecule type" value="Genomic_DNA"/>
</dbReference>
<sequence length="60" mass="6651">MPPVDRLQPRFVDYIPDDVEAGVLYVSQRFSTAAHLCCCGCGREVVTPLNPAKWSTVELV</sequence>
<dbReference type="Pfam" id="PF20137">
    <property type="entry name" value="BubE"/>
    <property type="match status" value="1"/>
</dbReference>